<dbReference type="GO" id="GO:0007208">
    <property type="term" value="P:phospholipase C-activating serotonin receptor signaling pathway"/>
    <property type="evidence" value="ECO:0007669"/>
    <property type="project" value="TreeGrafter"/>
</dbReference>
<dbReference type="GO" id="GO:0004993">
    <property type="term" value="F:G protein-coupled serotonin receptor activity"/>
    <property type="evidence" value="ECO:0007669"/>
    <property type="project" value="UniProtKB-UniRule"/>
</dbReference>
<keyword evidence="15 20" id="KW-0807">Transducer</keyword>
<gene>
    <name evidence="24" type="primary">HTR2A</name>
</gene>
<dbReference type="GO" id="GO:0030594">
    <property type="term" value="F:neurotransmitter receptor activity"/>
    <property type="evidence" value="ECO:0007669"/>
    <property type="project" value="TreeGrafter"/>
</dbReference>
<dbReference type="SUPFAM" id="SSF81321">
    <property type="entry name" value="Family A G protein-coupled receptor-like"/>
    <property type="match status" value="1"/>
</dbReference>
<comment type="similarity">
    <text evidence="20">Belongs to the G-protein coupled receptor 1 family.</text>
</comment>
<evidence type="ECO:0000256" key="8">
    <source>
        <dbReference type="ARBA" id="ARBA00022692"/>
    </source>
</evidence>
<dbReference type="GO" id="GO:0009410">
    <property type="term" value="P:response to xenobiotic stimulus"/>
    <property type="evidence" value="ECO:0007669"/>
    <property type="project" value="TreeGrafter"/>
</dbReference>
<keyword evidence="10 21" id="KW-0770">Synapse</keyword>
<feature type="transmembrane region" description="Helical" evidence="21">
    <location>
        <begin position="238"/>
        <end position="260"/>
    </location>
</feature>
<evidence type="ECO:0000256" key="11">
    <source>
        <dbReference type="ARBA" id="ARBA00023040"/>
    </source>
</evidence>
<feature type="transmembrane region" description="Helical" evidence="21">
    <location>
        <begin position="363"/>
        <end position="386"/>
    </location>
</feature>
<evidence type="ECO:0000256" key="7">
    <source>
        <dbReference type="ARBA" id="ARBA00022610"/>
    </source>
</evidence>
<dbReference type="GO" id="GO:0005901">
    <property type="term" value="C:caveola"/>
    <property type="evidence" value="ECO:0007669"/>
    <property type="project" value="UniProtKB-SubCell"/>
</dbReference>
<evidence type="ECO:0000313" key="24">
    <source>
        <dbReference type="RefSeq" id="XP_054849182.1"/>
    </source>
</evidence>
<evidence type="ECO:0000256" key="15">
    <source>
        <dbReference type="ARBA" id="ARBA00023224"/>
    </source>
</evidence>
<feature type="transmembrane region" description="Helical" evidence="21">
    <location>
        <begin position="115"/>
        <end position="143"/>
    </location>
</feature>
<keyword evidence="16 21" id="KW-0966">Cell projection</keyword>
<keyword evidence="6" id="KW-0597">Phosphoprotein</keyword>
<organism evidence="23 24">
    <name type="scientific">Eublepharis macularius</name>
    <name type="common">Leopard gecko</name>
    <name type="synonym">Cyrtodactylus macularius</name>
    <dbReference type="NCBI Taxonomy" id="481883"/>
    <lineage>
        <taxon>Eukaryota</taxon>
        <taxon>Metazoa</taxon>
        <taxon>Chordata</taxon>
        <taxon>Craniata</taxon>
        <taxon>Vertebrata</taxon>
        <taxon>Euteleostomi</taxon>
        <taxon>Lepidosauria</taxon>
        <taxon>Squamata</taxon>
        <taxon>Bifurcata</taxon>
        <taxon>Gekkota</taxon>
        <taxon>Eublepharidae</taxon>
        <taxon>Eublepharinae</taxon>
        <taxon>Eublepharis</taxon>
    </lineage>
</organism>
<dbReference type="PROSITE" id="PS00237">
    <property type="entry name" value="G_PROTEIN_RECEP_F1_1"/>
    <property type="match status" value="1"/>
</dbReference>
<evidence type="ECO:0000256" key="20">
    <source>
        <dbReference type="RuleBase" id="RU000688"/>
    </source>
</evidence>
<dbReference type="Proteomes" id="UP001190640">
    <property type="component" value="Chromosome 1"/>
</dbReference>
<dbReference type="PANTHER" id="PTHR24247">
    <property type="entry name" value="5-HYDROXYTRYPTAMINE RECEPTOR"/>
    <property type="match status" value="1"/>
</dbReference>
<name>A0AA97LEB9_EUBMA</name>
<keyword evidence="23" id="KW-1185">Reference proteome</keyword>
<evidence type="ECO:0000256" key="5">
    <source>
        <dbReference type="ARBA" id="ARBA00022475"/>
    </source>
</evidence>
<dbReference type="PROSITE" id="PS50262">
    <property type="entry name" value="G_PROTEIN_RECEP_F1_2"/>
    <property type="match status" value="1"/>
</dbReference>
<evidence type="ECO:0000256" key="16">
    <source>
        <dbReference type="ARBA" id="ARBA00023273"/>
    </source>
</evidence>
<dbReference type="CTD" id="3356"/>
<dbReference type="GO" id="GO:0051209">
    <property type="term" value="P:release of sequestered calcium ion into cytosol"/>
    <property type="evidence" value="ECO:0007669"/>
    <property type="project" value="TreeGrafter"/>
</dbReference>
<keyword evidence="5 21" id="KW-1003">Cell membrane</keyword>
<evidence type="ECO:0000259" key="22">
    <source>
        <dbReference type="PROSITE" id="PS50262"/>
    </source>
</evidence>
<feature type="transmembrane region" description="Helical" evidence="21">
    <location>
        <begin position="327"/>
        <end position="351"/>
    </location>
</feature>
<dbReference type="InterPro" id="IPR002231">
    <property type="entry name" value="5HT_rcpt"/>
</dbReference>
<comment type="subcellular location">
    <subcellularLocation>
        <location evidence="21">Cell membrane</location>
        <topology evidence="21">Multi-pass membrane protein</topology>
    </subcellularLocation>
    <subcellularLocation>
        <location evidence="1 21">Cell projection</location>
        <location evidence="1 21">Dendrite</location>
    </subcellularLocation>
    <subcellularLocation>
        <location evidence="21">Cell projection</location>
        <location evidence="21">Axon</location>
    </subcellularLocation>
    <subcellularLocation>
        <location evidence="3 21">Cytoplasmic vesicle</location>
    </subcellularLocation>
    <subcellularLocation>
        <location evidence="2 21">Membrane</location>
        <location evidence="2 21">Caveola</location>
    </subcellularLocation>
    <subcellularLocation>
        <location evidence="21">Presynapse</location>
    </subcellularLocation>
</comment>
<evidence type="ECO:0000256" key="13">
    <source>
        <dbReference type="ARBA" id="ARBA00023157"/>
    </source>
</evidence>
<keyword evidence="7" id="KW-0085">Behavior</keyword>
<dbReference type="GeneID" id="129338747"/>
<evidence type="ECO:0000256" key="10">
    <source>
        <dbReference type="ARBA" id="ARBA00023018"/>
    </source>
</evidence>
<keyword evidence="17 21" id="KW-0968">Cytoplasmic vesicle</keyword>
<dbReference type="InterPro" id="IPR000276">
    <property type="entry name" value="GPCR_Rhodpsn"/>
</dbReference>
<evidence type="ECO:0000256" key="6">
    <source>
        <dbReference type="ARBA" id="ARBA00022553"/>
    </source>
</evidence>
<evidence type="ECO:0000256" key="1">
    <source>
        <dbReference type="ARBA" id="ARBA00004279"/>
    </source>
</evidence>
<keyword evidence="11 20" id="KW-0297">G-protein coupled receptor</keyword>
<dbReference type="PRINTS" id="PR00237">
    <property type="entry name" value="GPCRRHODOPSN"/>
</dbReference>
<dbReference type="GO" id="GO:0007187">
    <property type="term" value="P:G protein-coupled receptor signaling pathway, coupled to cyclic nucleotide second messenger"/>
    <property type="evidence" value="ECO:0007669"/>
    <property type="project" value="TreeGrafter"/>
</dbReference>
<keyword evidence="8 20" id="KW-0812">Transmembrane</keyword>
<proteinExistence type="inferred from homology"/>
<keyword evidence="9 21" id="KW-1133">Transmembrane helix</keyword>
<reference evidence="24" key="1">
    <citation type="submission" date="2025-08" db="UniProtKB">
        <authorList>
            <consortium name="RefSeq"/>
        </authorList>
    </citation>
    <scope>IDENTIFICATION</scope>
    <source>
        <tissue evidence="24">Blood</tissue>
    </source>
</reference>
<protein>
    <recommendedName>
        <fullName evidence="4 21">5-hydroxytryptamine receptor 2A</fullName>
        <shortName evidence="21">5-HT-2</shortName>
    </recommendedName>
    <alternativeName>
        <fullName evidence="18 21">Serotonin receptor 2A</fullName>
    </alternativeName>
</protein>
<keyword evidence="13" id="KW-1015">Disulfide bond</keyword>
<dbReference type="Gene3D" id="1.20.1070.10">
    <property type="entry name" value="Rhodopsin 7-helix transmembrane proteins"/>
    <property type="match status" value="1"/>
</dbReference>
<evidence type="ECO:0000313" key="23">
    <source>
        <dbReference type="Proteomes" id="UP001190640"/>
    </source>
</evidence>
<evidence type="ECO:0000256" key="21">
    <source>
        <dbReference type="RuleBase" id="RU368060"/>
    </source>
</evidence>
<evidence type="ECO:0000256" key="17">
    <source>
        <dbReference type="ARBA" id="ARBA00023329"/>
    </source>
</evidence>
<evidence type="ECO:0000256" key="14">
    <source>
        <dbReference type="ARBA" id="ARBA00023170"/>
    </source>
</evidence>
<evidence type="ECO:0000256" key="2">
    <source>
        <dbReference type="ARBA" id="ARBA00004345"/>
    </source>
</evidence>
<evidence type="ECO:0000256" key="9">
    <source>
        <dbReference type="ARBA" id="ARBA00022989"/>
    </source>
</evidence>
<evidence type="ECO:0000256" key="4">
    <source>
        <dbReference type="ARBA" id="ARBA00017579"/>
    </source>
</evidence>
<dbReference type="InterPro" id="IPR017452">
    <property type="entry name" value="GPCR_Rhodpsn_7TM"/>
</dbReference>
<dbReference type="GO" id="GO:0030424">
    <property type="term" value="C:axon"/>
    <property type="evidence" value="ECO:0007669"/>
    <property type="project" value="UniProtKB-SubCell"/>
</dbReference>
<comment type="subunit">
    <text evidence="19">Interacts (via C-terminus) with MPDZ and PATJ. May interact (via C-terminus) with MPP3, PRDX6, DLG4, DLG1, CASK, APBA1 and MAGI2. Interacts with GRM2 and DRD2; this may affect signaling.</text>
</comment>
<dbReference type="InterPro" id="IPR000455">
    <property type="entry name" value="5HT2A_rcpt"/>
</dbReference>
<keyword evidence="12 21" id="KW-0472">Membrane</keyword>
<dbReference type="PRINTS" id="PR00516">
    <property type="entry name" value="5HT2ARECEPTR"/>
</dbReference>
<keyword evidence="14 20" id="KW-0675">Receptor</keyword>
<comment type="function">
    <text evidence="21">G-protein coupled receptor for 5-hydroxytryptamine (serotonin).</text>
</comment>
<dbReference type="KEGG" id="emc:129338747"/>
<dbReference type="GO" id="GO:0098793">
    <property type="term" value="C:presynapse"/>
    <property type="evidence" value="ECO:0007669"/>
    <property type="project" value="UniProtKB-SubCell"/>
</dbReference>
<dbReference type="GO" id="GO:0007268">
    <property type="term" value="P:chemical synaptic transmission"/>
    <property type="evidence" value="ECO:0007669"/>
    <property type="project" value="TreeGrafter"/>
</dbReference>
<feature type="domain" description="G-protein coupled receptors family 1 profile" evidence="22">
    <location>
        <begin position="95"/>
        <end position="383"/>
    </location>
</feature>
<evidence type="ECO:0000256" key="12">
    <source>
        <dbReference type="ARBA" id="ARBA00023136"/>
    </source>
</evidence>
<feature type="transmembrane region" description="Helical" evidence="21">
    <location>
        <begin position="80"/>
        <end position="103"/>
    </location>
</feature>
<evidence type="ECO:0000256" key="18">
    <source>
        <dbReference type="ARBA" id="ARBA00032258"/>
    </source>
</evidence>
<dbReference type="PRINTS" id="PR01101">
    <property type="entry name" value="5HTRECEPTOR"/>
</dbReference>
<accession>A0AA97LEB9</accession>
<dbReference type="AlphaFoldDB" id="A0AA97LEB9"/>
<dbReference type="Pfam" id="PF00001">
    <property type="entry name" value="7tm_1"/>
    <property type="match status" value="1"/>
</dbReference>
<feature type="transmembrane region" description="Helical" evidence="21">
    <location>
        <begin position="155"/>
        <end position="175"/>
    </location>
</feature>
<dbReference type="GO" id="GO:0031410">
    <property type="term" value="C:cytoplasmic vesicle"/>
    <property type="evidence" value="ECO:0007669"/>
    <property type="project" value="UniProtKB-SubCell"/>
</dbReference>
<dbReference type="SMART" id="SM01381">
    <property type="entry name" value="7TM_GPCR_Srsx"/>
    <property type="match status" value="1"/>
</dbReference>
<evidence type="ECO:0000256" key="3">
    <source>
        <dbReference type="ARBA" id="ARBA00004541"/>
    </source>
</evidence>
<dbReference type="GO" id="GO:0030425">
    <property type="term" value="C:dendrite"/>
    <property type="evidence" value="ECO:0007669"/>
    <property type="project" value="UniProtKB-SubCell"/>
</dbReference>
<evidence type="ECO:0000256" key="19">
    <source>
        <dbReference type="ARBA" id="ARBA00046353"/>
    </source>
</evidence>
<dbReference type="PANTHER" id="PTHR24247:SF30">
    <property type="entry name" value="5-HYDROXYTRYPTAMINE RECEPTOR 2A"/>
    <property type="match status" value="1"/>
</dbReference>
<feature type="transmembrane region" description="Helical" evidence="21">
    <location>
        <begin position="196"/>
        <end position="218"/>
    </location>
</feature>
<dbReference type="RefSeq" id="XP_054849182.1">
    <property type="nucleotide sequence ID" value="XM_054993207.1"/>
</dbReference>
<sequence length="475" mass="53654">MDILCEEESSLNSTLSTADFLLQLHKERKLYRNVFPSGEINRSSVCNLTLDLAEVTNRSCERSLPPPYNVSFLSTQEKNWPALLTVVVIVVTIAGNILVIMAVSLEKKLQNAMNYFLMSLAIADMLLGFLVMPVSMLTILYGYAWPLPRHLCAVWIYLDVLFSTASIMHLCAISLDRYIAIRNPIHHSRFNSRTKAFAKIIAVWTISVGISMPVPVFGLRDDSKVFKNGSCLLADDNFVLIGSFVAFFVPLAIMVITYFLTIKSLQKEATLCMRDFGSKTKFASFSFFPQSSLSSDKFFQRSLSKEIGTSGRRTMQSISNEQKASKVLGIVFFLFVVMWCPFFITNVMAVICKKSCNEEVIGGLLNIFVWIGYLSSAVNPLVYTLFNKTYRSAFSRYIHCRYKEEKKPLQLILVNTIPAIAYNTSQLQLAQMKCFKKKESKMMAKDYSTMKIEIHHLDGTLTSNASQVNEKVSCL</sequence>
<dbReference type="GO" id="GO:0007210">
    <property type="term" value="P:serotonin receptor signaling pathway"/>
    <property type="evidence" value="ECO:0007669"/>
    <property type="project" value="TreeGrafter"/>
</dbReference>